<feature type="signal peptide" evidence="1">
    <location>
        <begin position="1"/>
        <end position="27"/>
    </location>
</feature>
<comment type="caution">
    <text evidence="2">The sequence shown here is derived from an EMBL/GenBank/DDBJ whole genome shotgun (WGS) entry which is preliminary data.</text>
</comment>
<protein>
    <recommendedName>
        <fullName evidence="4">Secretin/TonB short N-terminal domain-containing protein</fullName>
    </recommendedName>
</protein>
<dbReference type="Proteomes" id="UP001256588">
    <property type="component" value="Unassembled WGS sequence"/>
</dbReference>
<gene>
    <name evidence="2" type="ORF">J2W68_000413</name>
</gene>
<name>A0ABU1XUG9_9GAMM</name>
<feature type="chain" id="PRO_5046904241" description="Secretin/TonB short N-terminal domain-containing protein" evidence="1">
    <location>
        <begin position="28"/>
        <end position="152"/>
    </location>
</feature>
<organism evidence="2 3">
    <name type="scientific">Luteimonas terrae</name>
    <dbReference type="NCBI Taxonomy" id="1530191"/>
    <lineage>
        <taxon>Bacteria</taxon>
        <taxon>Pseudomonadati</taxon>
        <taxon>Pseudomonadota</taxon>
        <taxon>Gammaproteobacteria</taxon>
        <taxon>Lysobacterales</taxon>
        <taxon>Lysobacteraceae</taxon>
        <taxon>Luteimonas</taxon>
    </lineage>
</organism>
<evidence type="ECO:0000313" key="3">
    <source>
        <dbReference type="Proteomes" id="UP001256588"/>
    </source>
</evidence>
<keyword evidence="3" id="KW-1185">Reference proteome</keyword>
<accession>A0ABU1XUG9</accession>
<evidence type="ECO:0008006" key="4">
    <source>
        <dbReference type="Google" id="ProtNLM"/>
    </source>
</evidence>
<evidence type="ECO:0000256" key="1">
    <source>
        <dbReference type="SAM" id="SignalP"/>
    </source>
</evidence>
<evidence type="ECO:0000313" key="2">
    <source>
        <dbReference type="EMBL" id="MDR7191711.1"/>
    </source>
</evidence>
<keyword evidence="1" id="KW-0732">Signal</keyword>
<dbReference type="RefSeq" id="WP_310232237.1">
    <property type="nucleotide sequence ID" value="NZ_JAVDWO010000001.1"/>
</dbReference>
<dbReference type="EMBL" id="JAVDWO010000001">
    <property type="protein sequence ID" value="MDR7191711.1"/>
    <property type="molecule type" value="Genomic_DNA"/>
</dbReference>
<dbReference type="Gene3D" id="3.55.50.30">
    <property type="match status" value="1"/>
</dbReference>
<proteinExistence type="predicted"/>
<dbReference type="PROSITE" id="PS51257">
    <property type="entry name" value="PROKAR_LIPOPROTEIN"/>
    <property type="match status" value="1"/>
</dbReference>
<reference evidence="2 3" key="1">
    <citation type="submission" date="2023-07" db="EMBL/GenBank/DDBJ databases">
        <title>Sorghum-associated microbial communities from plants grown in Nebraska, USA.</title>
        <authorList>
            <person name="Schachtman D."/>
        </authorList>
    </citation>
    <scope>NUCLEOTIDE SEQUENCE [LARGE SCALE GENOMIC DNA]</scope>
    <source>
        <strain evidence="2 3">4099</strain>
    </source>
</reference>
<sequence>MRNPLLPRPRTVLATLAVAAALTGCNASPGEETSAATPSDTAAAATSVSAPDSVDTDVRFVSGTSYATTGAQAEIALVAEDERAIDVLQRIATASGVRVDIAQGMSLDHRVSLNLDGISIATVLALLGQNVGADITAERDAIRVRPRVSAGK</sequence>